<sequence length="250" mass="28522">MPSKIPVFSFHDKKWRSLQVNFIRPVRWNENAFNRLVLQASRKELIQALVTVRLENNQATDVIEGKGAGLIMLLHRPPGTGKTLAAETVAELANKPLDRATCARISAEAKGVEKYLESALYLISLPSRSRVLQRRPDSYVELNRVGLFDMAFKSRMRLAIRYPPLDEAERLKIWDNFFKAPHEAGVGMELEDLSDNVKSLARKVLNGRQIRNVIKIARRLAAFRKQKLGSQHLECAIDVVEEFEKYLVDT</sequence>
<evidence type="ECO:0000313" key="3">
    <source>
        <dbReference type="Proteomes" id="UP000019471"/>
    </source>
</evidence>
<keyword evidence="3" id="KW-1185">Reference proteome</keyword>
<organism evidence="2 3">
    <name type="scientific">Cladophialophora psammophila CBS 110553</name>
    <dbReference type="NCBI Taxonomy" id="1182543"/>
    <lineage>
        <taxon>Eukaryota</taxon>
        <taxon>Fungi</taxon>
        <taxon>Dikarya</taxon>
        <taxon>Ascomycota</taxon>
        <taxon>Pezizomycotina</taxon>
        <taxon>Eurotiomycetes</taxon>
        <taxon>Chaetothyriomycetidae</taxon>
        <taxon>Chaetothyriales</taxon>
        <taxon>Herpotrichiellaceae</taxon>
        <taxon>Cladophialophora</taxon>
    </lineage>
</organism>
<dbReference type="STRING" id="1182543.W9WVI6"/>
<dbReference type="eggNOG" id="KOG0742">
    <property type="taxonomic scope" value="Eukaryota"/>
</dbReference>
<dbReference type="Pfam" id="PF23232">
    <property type="entry name" value="AAA_lid_13"/>
    <property type="match status" value="1"/>
</dbReference>
<accession>W9WVI6</accession>
<reference evidence="2 3" key="1">
    <citation type="submission" date="2013-03" db="EMBL/GenBank/DDBJ databases">
        <title>The Genome Sequence of Cladophialophora psammophila CBS 110553.</title>
        <authorList>
            <consortium name="The Broad Institute Genomics Platform"/>
            <person name="Cuomo C."/>
            <person name="de Hoog S."/>
            <person name="Gorbushina A."/>
            <person name="Walker B."/>
            <person name="Young S.K."/>
            <person name="Zeng Q."/>
            <person name="Gargeya S."/>
            <person name="Fitzgerald M."/>
            <person name="Haas B."/>
            <person name="Abouelleil A."/>
            <person name="Allen A.W."/>
            <person name="Alvarado L."/>
            <person name="Arachchi H.M."/>
            <person name="Berlin A.M."/>
            <person name="Chapman S.B."/>
            <person name="Gainer-Dewar J."/>
            <person name="Goldberg J."/>
            <person name="Griggs A."/>
            <person name="Gujja S."/>
            <person name="Hansen M."/>
            <person name="Howarth C."/>
            <person name="Imamovic A."/>
            <person name="Ireland A."/>
            <person name="Larimer J."/>
            <person name="McCowan C."/>
            <person name="Murphy C."/>
            <person name="Pearson M."/>
            <person name="Poon T.W."/>
            <person name="Priest M."/>
            <person name="Roberts A."/>
            <person name="Saif S."/>
            <person name="Shea T."/>
            <person name="Sisk P."/>
            <person name="Sykes S."/>
            <person name="Wortman J."/>
            <person name="Nusbaum C."/>
            <person name="Birren B."/>
        </authorList>
    </citation>
    <scope>NUCLEOTIDE SEQUENCE [LARGE SCALE GENOMIC DNA]</scope>
    <source>
        <strain evidence="2 3">CBS 110553</strain>
    </source>
</reference>
<proteinExistence type="predicted"/>
<comment type="caution">
    <text evidence="2">The sequence shown here is derived from an EMBL/GenBank/DDBJ whole genome shotgun (WGS) entry which is preliminary data.</text>
</comment>
<feature type="domain" description="AAA+ ATPase lid" evidence="1">
    <location>
        <begin position="165"/>
        <end position="248"/>
    </location>
</feature>
<dbReference type="InterPro" id="IPR056599">
    <property type="entry name" value="AAA_lid_fung"/>
</dbReference>
<dbReference type="HOGENOM" id="CLU_004471_5_0_1"/>
<dbReference type="SUPFAM" id="SSF52540">
    <property type="entry name" value="P-loop containing nucleoside triphosphate hydrolases"/>
    <property type="match status" value="1"/>
</dbReference>
<dbReference type="OrthoDB" id="10042665at2759"/>
<dbReference type="Proteomes" id="UP000019471">
    <property type="component" value="Unassembled WGS sequence"/>
</dbReference>
<gene>
    <name evidence="2" type="ORF">A1O5_04439</name>
</gene>
<dbReference type="AlphaFoldDB" id="W9WVI6"/>
<name>W9WVI6_9EURO</name>
<dbReference type="EMBL" id="AMGX01000006">
    <property type="protein sequence ID" value="EXJ71938.1"/>
    <property type="molecule type" value="Genomic_DNA"/>
</dbReference>
<evidence type="ECO:0000259" key="1">
    <source>
        <dbReference type="Pfam" id="PF23232"/>
    </source>
</evidence>
<dbReference type="PANTHER" id="PTHR46411:SF2">
    <property type="entry name" value="AAA+ ATPASE DOMAIN-CONTAINING PROTEIN"/>
    <property type="match status" value="1"/>
</dbReference>
<dbReference type="Gene3D" id="3.40.50.300">
    <property type="entry name" value="P-loop containing nucleotide triphosphate hydrolases"/>
    <property type="match status" value="1"/>
</dbReference>
<dbReference type="RefSeq" id="XP_007743236.1">
    <property type="nucleotide sequence ID" value="XM_007745046.1"/>
</dbReference>
<dbReference type="PANTHER" id="PTHR46411">
    <property type="entry name" value="FAMILY ATPASE, PUTATIVE-RELATED"/>
    <property type="match status" value="1"/>
</dbReference>
<dbReference type="InterPro" id="IPR027417">
    <property type="entry name" value="P-loop_NTPase"/>
</dbReference>
<dbReference type="GeneID" id="19189163"/>
<protein>
    <recommendedName>
        <fullName evidence="1">AAA+ ATPase lid domain-containing protein</fullName>
    </recommendedName>
</protein>
<evidence type="ECO:0000313" key="2">
    <source>
        <dbReference type="EMBL" id="EXJ71938.1"/>
    </source>
</evidence>